<protein>
    <submittedName>
        <fullName evidence="2">Uncharacterized protein</fullName>
    </submittedName>
</protein>
<evidence type="ECO:0000313" key="2">
    <source>
        <dbReference type="EMBL" id="PON90078.1"/>
    </source>
</evidence>
<organism evidence="2 3">
    <name type="scientific">Trema orientale</name>
    <name type="common">Charcoal tree</name>
    <name type="synonym">Celtis orientalis</name>
    <dbReference type="NCBI Taxonomy" id="63057"/>
    <lineage>
        <taxon>Eukaryota</taxon>
        <taxon>Viridiplantae</taxon>
        <taxon>Streptophyta</taxon>
        <taxon>Embryophyta</taxon>
        <taxon>Tracheophyta</taxon>
        <taxon>Spermatophyta</taxon>
        <taxon>Magnoliopsida</taxon>
        <taxon>eudicotyledons</taxon>
        <taxon>Gunneridae</taxon>
        <taxon>Pentapetalae</taxon>
        <taxon>rosids</taxon>
        <taxon>fabids</taxon>
        <taxon>Rosales</taxon>
        <taxon>Cannabaceae</taxon>
        <taxon>Trema</taxon>
    </lineage>
</organism>
<comment type="caution">
    <text evidence="2">The sequence shown here is derived from an EMBL/GenBank/DDBJ whole genome shotgun (WGS) entry which is preliminary data.</text>
</comment>
<dbReference type="AlphaFoldDB" id="A0A2P5EX15"/>
<reference evidence="3" key="1">
    <citation type="submission" date="2016-06" db="EMBL/GenBank/DDBJ databases">
        <title>Parallel loss of symbiosis genes in relatives of nitrogen-fixing non-legume Parasponia.</title>
        <authorList>
            <person name="Van Velzen R."/>
            <person name="Holmer R."/>
            <person name="Bu F."/>
            <person name="Rutten L."/>
            <person name="Van Zeijl A."/>
            <person name="Liu W."/>
            <person name="Santuari L."/>
            <person name="Cao Q."/>
            <person name="Sharma T."/>
            <person name="Shen D."/>
            <person name="Roswanjaya Y."/>
            <person name="Wardhani T."/>
            <person name="Kalhor M.S."/>
            <person name="Jansen J."/>
            <person name="Van den Hoogen J."/>
            <person name="Gungor B."/>
            <person name="Hartog M."/>
            <person name="Hontelez J."/>
            <person name="Verver J."/>
            <person name="Yang W.-C."/>
            <person name="Schijlen E."/>
            <person name="Repin R."/>
            <person name="Schilthuizen M."/>
            <person name="Schranz E."/>
            <person name="Heidstra R."/>
            <person name="Miyata K."/>
            <person name="Fedorova E."/>
            <person name="Kohlen W."/>
            <person name="Bisseling T."/>
            <person name="Smit S."/>
            <person name="Geurts R."/>
        </authorList>
    </citation>
    <scope>NUCLEOTIDE SEQUENCE [LARGE SCALE GENOMIC DNA]</scope>
    <source>
        <strain evidence="3">cv. RG33-2</strain>
    </source>
</reference>
<dbReference type="InParanoid" id="A0A2P5EX15"/>
<name>A0A2P5EX15_TREOI</name>
<proteinExistence type="predicted"/>
<sequence>NFQLLTNLKLKRTNKTTESSPNDLPNVLRRHILLLGLDETKLPLIAISLRIKLLPFPGLLLELGLGFRRRWQDRIRGLGGRRRRNDGAASSRRHNLAGVPHGGDTTNLSLTLSRYRACEREVSRVLEVFLSQSLARESVHVLRSERRDWVFDLRLFGLYIFCFERKIDGGGT</sequence>
<keyword evidence="3" id="KW-1185">Reference proteome</keyword>
<dbReference type="Proteomes" id="UP000237000">
    <property type="component" value="Unassembled WGS sequence"/>
</dbReference>
<dbReference type="EMBL" id="JXTC01000087">
    <property type="protein sequence ID" value="PON90078.1"/>
    <property type="molecule type" value="Genomic_DNA"/>
</dbReference>
<accession>A0A2P5EX15</accession>
<feature type="non-terminal residue" evidence="2">
    <location>
        <position position="1"/>
    </location>
</feature>
<evidence type="ECO:0000256" key="1">
    <source>
        <dbReference type="SAM" id="MobiDB-lite"/>
    </source>
</evidence>
<feature type="region of interest" description="Disordered" evidence="1">
    <location>
        <begin position="80"/>
        <end position="100"/>
    </location>
</feature>
<evidence type="ECO:0000313" key="3">
    <source>
        <dbReference type="Proteomes" id="UP000237000"/>
    </source>
</evidence>
<gene>
    <name evidence="2" type="ORF">TorRG33x02_141100</name>
</gene>
<dbReference type="OrthoDB" id="10519448at2759"/>